<evidence type="ECO:0000313" key="2">
    <source>
        <dbReference type="EMBL" id="RDS86109.1"/>
    </source>
</evidence>
<gene>
    <name evidence="2" type="ORF">DWU99_02230</name>
</gene>
<protein>
    <submittedName>
        <fullName evidence="2">Uncharacterized protein</fullName>
    </submittedName>
</protein>
<dbReference type="EMBL" id="QRBF01000001">
    <property type="protein sequence ID" value="RDS86109.1"/>
    <property type="molecule type" value="Genomic_DNA"/>
</dbReference>
<evidence type="ECO:0000313" key="3">
    <source>
        <dbReference type="Proteomes" id="UP000255334"/>
    </source>
</evidence>
<evidence type="ECO:0000256" key="1">
    <source>
        <dbReference type="SAM" id="MobiDB-lite"/>
    </source>
</evidence>
<feature type="region of interest" description="Disordered" evidence="1">
    <location>
        <begin position="161"/>
        <end position="182"/>
    </location>
</feature>
<name>A0A370XCJ0_9GAMM</name>
<dbReference type="AlphaFoldDB" id="A0A370XCJ0"/>
<feature type="compositionally biased region" description="Polar residues" evidence="1">
    <location>
        <begin position="115"/>
        <end position="129"/>
    </location>
</feature>
<dbReference type="Proteomes" id="UP000255334">
    <property type="component" value="Unassembled WGS sequence"/>
</dbReference>
<keyword evidence="3" id="KW-1185">Reference proteome</keyword>
<feature type="region of interest" description="Disordered" evidence="1">
    <location>
        <begin position="104"/>
        <end position="129"/>
    </location>
</feature>
<organism evidence="2 3">
    <name type="scientific">Dyella psychrodurans</name>
    <dbReference type="NCBI Taxonomy" id="1927960"/>
    <lineage>
        <taxon>Bacteria</taxon>
        <taxon>Pseudomonadati</taxon>
        <taxon>Pseudomonadota</taxon>
        <taxon>Gammaproteobacteria</taxon>
        <taxon>Lysobacterales</taxon>
        <taxon>Rhodanobacteraceae</taxon>
        <taxon>Dyella</taxon>
    </lineage>
</organism>
<dbReference type="RefSeq" id="WP_115476360.1">
    <property type="nucleotide sequence ID" value="NZ_QRBF01000001.1"/>
</dbReference>
<comment type="caution">
    <text evidence="2">The sequence shown here is derived from an EMBL/GenBank/DDBJ whole genome shotgun (WGS) entry which is preliminary data.</text>
</comment>
<dbReference type="OrthoDB" id="8482253at2"/>
<sequence>MIPDLYAIEQHQSLQGNGTLLLKLFVTKKIATIDLLSKPVFHIQSALKASIYNQNPVNIGAGSLTQYMNYPAIFNFEKSLVSDVPAQANGLRLHNYSPITVNSSITTSRSDSSDKQLTSSMGQSVGSSTAQTNSFGVNVQGGVMMDFPMFTVGLSYEHAYTDQQSRESSNSSGTATTHGMGQQDSYSIKDWGIYSKIDKENLQAGWVCGQEYPWDVMQFRSLDSKGSIDLPQAIIDRMLMDDCVLPPSQLSQFGTDFTFTAEWSFTPNGDLPDVDANILTLNVGSKYALASHQRLGAPGSYTISATLGSAATNQMSLSLTWWQLECLALNPLTPARNDAGINFNKCDASQFPPVGKGALLLASPTNTLLCKASGFAPGMIADVSLTSATYTMAFKVTDTVGDLTLLLKHWKVDDAPIALAITINGVDLPQQTVDATQGNGSTANRTDIIVRTSDYMAEDFCDYVQVGMNTITITVKPLAPVASGQKARYCLAAILVR</sequence>
<proteinExistence type="predicted"/>
<reference evidence="2 3" key="1">
    <citation type="submission" date="2018-07" db="EMBL/GenBank/DDBJ databases">
        <title>Dyella monticola sp. nov. and Dyella psychrodurans sp. nov. isolated from monsoon evergreen broad-leaved forest soil of Dinghu Mountain, China.</title>
        <authorList>
            <person name="Gao Z."/>
            <person name="Qiu L."/>
        </authorList>
    </citation>
    <scope>NUCLEOTIDE SEQUENCE [LARGE SCALE GENOMIC DNA]</scope>
    <source>
        <strain evidence="2 3">4MSK11</strain>
    </source>
</reference>
<accession>A0A370XCJ0</accession>